<evidence type="ECO:0000259" key="1">
    <source>
        <dbReference type="Pfam" id="PF08874"/>
    </source>
</evidence>
<dbReference type="OrthoDB" id="127805at2"/>
<sequence>MPRQLHIANGNILAENISELGIEGDIVIWREMLCEGPTTYELGTPEFIKLRTTFLKRFYQINPEDYEEKFLQQLQKLDAIKDTDEIILWFEFDLFSHINMIAAISRLLENKVDLPVYLVCSKKLKGEKEFQPLSQLSLKHLKNHFDQKIHLDQDDLEMANLIWQYYNEENPLKLKSLIRQKSNFEYLSSCIRTHIERFPNSRTGLNTIEANILRLIKENNITSLNQLLGYSIQYQGYFGYGERQIQRLLDKLKKFYTLKNERIILTEEGEEAFIGSRNFYQNLKNKDSFGGVKMYDFLYDSESHNILKL</sequence>
<gene>
    <name evidence="2" type="ORF">BC962_1359</name>
</gene>
<keyword evidence="3" id="KW-1185">Reference proteome</keyword>
<evidence type="ECO:0000313" key="2">
    <source>
        <dbReference type="EMBL" id="RKS53113.1"/>
    </source>
</evidence>
<dbReference type="EMBL" id="RBLG01000002">
    <property type="protein sequence ID" value="RKS53113.1"/>
    <property type="molecule type" value="Genomic_DNA"/>
</dbReference>
<dbReference type="Proteomes" id="UP000276282">
    <property type="component" value="Unassembled WGS sequence"/>
</dbReference>
<dbReference type="AlphaFoldDB" id="A0A495PR82"/>
<dbReference type="InterPro" id="IPR014973">
    <property type="entry name" value="DUF1835"/>
</dbReference>
<name>A0A495PR82_9FLAO</name>
<reference evidence="2 3" key="1">
    <citation type="submission" date="2018-10" db="EMBL/GenBank/DDBJ databases">
        <title>Genomic Encyclopedia of Archaeal and Bacterial Type Strains, Phase II (KMG-II): from individual species to whole genera.</title>
        <authorList>
            <person name="Goeker M."/>
        </authorList>
    </citation>
    <scope>NUCLEOTIDE SEQUENCE [LARGE SCALE GENOMIC DNA]</scope>
    <source>
        <strain evidence="2 3">DSM 19839</strain>
    </source>
</reference>
<accession>A0A495PR82</accession>
<dbReference type="RefSeq" id="WP_121345141.1">
    <property type="nucleotide sequence ID" value="NZ_RBLG01000002.1"/>
</dbReference>
<feature type="domain" description="DUF1835" evidence="1">
    <location>
        <begin position="6"/>
        <end position="106"/>
    </location>
</feature>
<proteinExistence type="predicted"/>
<dbReference type="Pfam" id="PF08874">
    <property type="entry name" value="DUF1835"/>
    <property type="match status" value="1"/>
</dbReference>
<organism evidence="2 3">
    <name type="scientific">Gillisia mitskevichiae</name>
    <dbReference type="NCBI Taxonomy" id="270921"/>
    <lineage>
        <taxon>Bacteria</taxon>
        <taxon>Pseudomonadati</taxon>
        <taxon>Bacteroidota</taxon>
        <taxon>Flavobacteriia</taxon>
        <taxon>Flavobacteriales</taxon>
        <taxon>Flavobacteriaceae</taxon>
        <taxon>Gillisia</taxon>
    </lineage>
</organism>
<evidence type="ECO:0000313" key="3">
    <source>
        <dbReference type="Proteomes" id="UP000276282"/>
    </source>
</evidence>
<comment type="caution">
    <text evidence="2">The sequence shown here is derived from an EMBL/GenBank/DDBJ whole genome shotgun (WGS) entry which is preliminary data.</text>
</comment>
<protein>
    <submittedName>
        <fullName evidence="2">Uncharacterized protein DUF1835</fullName>
    </submittedName>
</protein>